<dbReference type="PANTHER" id="PTHR36766:SF70">
    <property type="entry name" value="DISEASE RESISTANCE PROTEIN RGA4"/>
    <property type="match status" value="1"/>
</dbReference>
<protein>
    <submittedName>
        <fullName evidence="3">Putative disease resistance protein RGA3</fullName>
    </submittedName>
</protein>
<proteinExistence type="predicted"/>
<dbReference type="Pfam" id="PF00931">
    <property type="entry name" value="NB-ARC"/>
    <property type="match status" value="1"/>
</dbReference>
<dbReference type="AlphaFoldDB" id="A0A314U918"/>
<name>A0A314U918_PRUYE</name>
<dbReference type="GO" id="GO:0006952">
    <property type="term" value="P:defense response"/>
    <property type="evidence" value="ECO:0007669"/>
    <property type="project" value="UniProtKB-KW"/>
</dbReference>
<dbReference type="InterPro" id="IPR002182">
    <property type="entry name" value="NB-ARC"/>
</dbReference>
<dbReference type="PANTHER" id="PTHR36766">
    <property type="entry name" value="PLANT BROAD-SPECTRUM MILDEW RESISTANCE PROTEIN RPW8"/>
    <property type="match status" value="1"/>
</dbReference>
<organism evidence="3 4">
    <name type="scientific">Prunus yedoensis var. nudiflora</name>
    <dbReference type="NCBI Taxonomy" id="2094558"/>
    <lineage>
        <taxon>Eukaryota</taxon>
        <taxon>Viridiplantae</taxon>
        <taxon>Streptophyta</taxon>
        <taxon>Embryophyta</taxon>
        <taxon>Tracheophyta</taxon>
        <taxon>Spermatophyta</taxon>
        <taxon>Magnoliopsida</taxon>
        <taxon>eudicotyledons</taxon>
        <taxon>Gunneridae</taxon>
        <taxon>Pentapetalae</taxon>
        <taxon>rosids</taxon>
        <taxon>fabids</taxon>
        <taxon>Rosales</taxon>
        <taxon>Rosaceae</taxon>
        <taxon>Amygdaloideae</taxon>
        <taxon>Amygdaleae</taxon>
        <taxon>Prunus</taxon>
    </lineage>
</organism>
<keyword evidence="1" id="KW-0611">Plant defense</keyword>
<dbReference type="EMBL" id="PJQY01003903">
    <property type="protein sequence ID" value="PQM33618.1"/>
    <property type="molecule type" value="Genomic_DNA"/>
</dbReference>
<evidence type="ECO:0000313" key="4">
    <source>
        <dbReference type="Proteomes" id="UP000250321"/>
    </source>
</evidence>
<dbReference type="Proteomes" id="UP000250321">
    <property type="component" value="Unassembled WGS sequence"/>
</dbReference>
<evidence type="ECO:0000259" key="2">
    <source>
        <dbReference type="Pfam" id="PF00931"/>
    </source>
</evidence>
<keyword evidence="4" id="KW-1185">Reference proteome</keyword>
<feature type="domain" description="NB-ARC" evidence="2">
    <location>
        <begin position="9"/>
        <end position="153"/>
    </location>
</feature>
<dbReference type="GO" id="GO:0043531">
    <property type="term" value="F:ADP binding"/>
    <property type="evidence" value="ECO:0007669"/>
    <property type="project" value="InterPro"/>
</dbReference>
<evidence type="ECO:0000256" key="1">
    <source>
        <dbReference type="ARBA" id="ARBA00022821"/>
    </source>
</evidence>
<dbReference type="Gene3D" id="3.40.50.300">
    <property type="entry name" value="P-loop containing nucleotide triphosphate hydrolases"/>
    <property type="match status" value="1"/>
</dbReference>
<dbReference type="PRINTS" id="PR00364">
    <property type="entry name" value="DISEASERSIST"/>
</dbReference>
<dbReference type="SUPFAM" id="SSF52540">
    <property type="entry name" value="P-loop containing nucleoside triphosphate hydrolases"/>
    <property type="match status" value="1"/>
</dbReference>
<accession>A0A314U918</accession>
<gene>
    <name evidence="3" type="ORF">Pyn_12346</name>
</gene>
<dbReference type="OrthoDB" id="2975936at2759"/>
<reference evidence="3 4" key="1">
    <citation type="submission" date="2018-02" db="EMBL/GenBank/DDBJ databases">
        <title>Draft genome of wild Prunus yedoensis var. nudiflora.</title>
        <authorList>
            <person name="Baek S."/>
            <person name="Kim J.-H."/>
            <person name="Choi K."/>
            <person name="Kim G.-B."/>
            <person name="Cho A."/>
            <person name="Jang H."/>
            <person name="Shin C.-H."/>
            <person name="Yu H.-J."/>
            <person name="Mun J.-H."/>
        </authorList>
    </citation>
    <scope>NUCLEOTIDE SEQUENCE [LARGE SCALE GENOMIC DNA]</scope>
    <source>
        <strain evidence="4">cv. Jeju island</strain>
        <tissue evidence="3">Leaf</tissue>
    </source>
</reference>
<sequence length="156" mass="17581">MFGREALQLIIEGMQGMGKTTLAHSIFREGAIDRFFDVKIWHGVSGTFNIDLILHEMLESVGSTEATVNSQGAVLENLREKLTGKRYILVLDDVWDEDELNWNNLKSCLSELGSLGSIVIVTTSRISVAFMTATRRNLVFHLERLSEDECLPMMMD</sequence>
<evidence type="ECO:0000313" key="3">
    <source>
        <dbReference type="EMBL" id="PQM33618.1"/>
    </source>
</evidence>
<comment type="caution">
    <text evidence="3">The sequence shown here is derived from an EMBL/GenBank/DDBJ whole genome shotgun (WGS) entry which is preliminary data.</text>
</comment>
<dbReference type="STRING" id="2094558.A0A314U918"/>
<dbReference type="InterPro" id="IPR027417">
    <property type="entry name" value="P-loop_NTPase"/>
</dbReference>